<sequence length="507" mass="57434">MSESCEKKCTKLINSIDFKDCLDKNKFTVLACRGTSTSNANGTTVTTPSFKSDIPSSSADKGIRNRFQYLAYQKCPTELDCRAETVFDFKVSGSQRIDVCKIPENVLCRIRNVKEDPRLAHAYVGLYDKENSLFLGFMLTNQGIWGVYERLPVCGWAPCLVDECGNIVQETPVNIRDLYLDWLRTVNFETWSKFYCYRRWVLYLQQEAASQLDCLLYDCDAFEKWKKKCGDCCFSALDYNNWKVNESQDVGEEFYYDAYIRFGSGCCDKDHKSSHAAYFSDAFLLARRATCGNPADDLVTLAISINPSKKSVKWWIAGNPVKEVVRPGIRTQEQNRVVEYGGADSELCIKSVRFFYGTGAALDWGLPNNYDRAYVDCGYLARSQLSQYLPINKYANLYYNPRGNLVKADCDTFVNSGQDCSCYNYNQGATVTVRCLRVYEIVIKKEKGCSKSCDPCEDSCEDSCVPENSWCDPTDCPESSTSESSECFNNRGNYSEGIATDVTNYGY</sequence>
<proteinExistence type="predicted"/>
<evidence type="ECO:0000313" key="1">
    <source>
        <dbReference type="EMBL" id="SNW62951.1"/>
    </source>
</evidence>
<evidence type="ECO:0000313" key="2">
    <source>
        <dbReference type="Proteomes" id="UP000236316"/>
    </source>
</evidence>
<keyword evidence="2" id="KW-1185">Reference proteome</keyword>
<dbReference type="RefSeq" id="YP_009449253.1">
    <property type="nucleotide sequence ID" value="NC_036594.1"/>
</dbReference>
<dbReference type="InterPro" id="IPR045727">
    <property type="entry name" value="DUF6081"/>
</dbReference>
<organism evidence="1">
    <name type="scientific">Orpheovirus IHUMI-LCC2</name>
    <dbReference type="NCBI Taxonomy" id="2023057"/>
    <lineage>
        <taxon>Viruses</taxon>
        <taxon>Varidnaviria</taxon>
        <taxon>Bamfordvirae</taxon>
        <taxon>Nucleocytoviricota</taxon>
        <taxon>Megaviricetes</taxon>
        <taxon>Pimascovirales</taxon>
        <taxon>Ocovirineae</taxon>
        <taxon>Orpheoviridae</taxon>
        <taxon>Alphaorpheovirus</taxon>
        <taxon>Alphaorpheovirus massiliense</taxon>
    </lineage>
</organism>
<accession>A0A2I2L607</accession>
<name>A0A2I2L607_9VIRU</name>
<gene>
    <name evidence="1" type="ORF">ORPV_1047</name>
</gene>
<dbReference type="EMBL" id="LT906555">
    <property type="protein sequence ID" value="SNW62951.1"/>
    <property type="molecule type" value="Genomic_DNA"/>
</dbReference>
<dbReference type="KEGG" id="vg:35381705"/>
<dbReference type="OrthoDB" id="6302at10239"/>
<reference evidence="1" key="1">
    <citation type="submission" date="2017-08" db="EMBL/GenBank/DDBJ databases">
        <authorList>
            <consortium name="Urmite Genomes"/>
        </authorList>
    </citation>
    <scope>NUCLEOTIDE SEQUENCE [LARGE SCALE GENOMIC DNA]</scope>
    <source>
        <strain evidence="1">IHUMI-LCC2</strain>
    </source>
</reference>
<dbReference type="Proteomes" id="UP000236316">
    <property type="component" value="Segment"/>
</dbReference>
<protein>
    <submittedName>
        <fullName evidence="1">Uncharacterized protein</fullName>
    </submittedName>
</protein>
<dbReference type="GeneID" id="35381705"/>
<dbReference type="Pfam" id="PF19559">
    <property type="entry name" value="DUF6081"/>
    <property type="match status" value="1"/>
</dbReference>